<evidence type="ECO:0000313" key="5">
    <source>
        <dbReference type="Proteomes" id="UP000315003"/>
    </source>
</evidence>
<dbReference type="OrthoDB" id="232908at2"/>
<dbReference type="PROSITE" id="PS51257">
    <property type="entry name" value="PROKAR_LIPOPROTEIN"/>
    <property type="match status" value="1"/>
</dbReference>
<proteinExistence type="predicted"/>
<dbReference type="Proteomes" id="UP000315003">
    <property type="component" value="Chromosome"/>
</dbReference>
<feature type="transmembrane region" description="Helical" evidence="2">
    <location>
        <begin position="395"/>
        <end position="413"/>
    </location>
</feature>
<dbReference type="RefSeq" id="WP_145276764.1">
    <property type="nucleotide sequence ID" value="NZ_CP036272.1"/>
</dbReference>
<keyword evidence="2" id="KW-0812">Transmembrane</keyword>
<feature type="chain" id="PRO_5021802488" evidence="3">
    <location>
        <begin position="19"/>
        <end position="850"/>
    </location>
</feature>
<protein>
    <submittedName>
        <fullName evidence="4">Uncharacterized protein</fullName>
    </submittedName>
</protein>
<name>A0A517T1D1_9BACT</name>
<reference evidence="4 5" key="1">
    <citation type="submission" date="2019-02" db="EMBL/GenBank/DDBJ databases">
        <title>Deep-cultivation of Planctomycetes and their phenomic and genomic characterization uncovers novel biology.</title>
        <authorList>
            <person name="Wiegand S."/>
            <person name="Jogler M."/>
            <person name="Boedeker C."/>
            <person name="Pinto D."/>
            <person name="Vollmers J."/>
            <person name="Rivas-Marin E."/>
            <person name="Kohn T."/>
            <person name="Peeters S.H."/>
            <person name="Heuer A."/>
            <person name="Rast P."/>
            <person name="Oberbeckmann S."/>
            <person name="Bunk B."/>
            <person name="Jeske O."/>
            <person name="Meyerdierks A."/>
            <person name="Storesund J.E."/>
            <person name="Kallscheuer N."/>
            <person name="Luecker S."/>
            <person name="Lage O.M."/>
            <person name="Pohl T."/>
            <person name="Merkel B.J."/>
            <person name="Hornburger P."/>
            <person name="Mueller R.-W."/>
            <person name="Bruemmer F."/>
            <person name="Labrenz M."/>
            <person name="Spormann A.M."/>
            <person name="Op den Camp H."/>
            <person name="Overmann J."/>
            <person name="Amann R."/>
            <person name="Jetten M.S.M."/>
            <person name="Mascher T."/>
            <person name="Medema M.H."/>
            <person name="Devos D.P."/>
            <person name="Kaster A.-K."/>
            <person name="Ovreas L."/>
            <person name="Rohde M."/>
            <person name="Galperin M.Y."/>
            <person name="Jogler C."/>
        </authorList>
    </citation>
    <scope>NUCLEOTIDE SEQUENCE [LARGE SCALE GENOMIC DNA]</scope>
    <source>
        <strain evidence="4 5">SV_7m_r</strain>
    </source>
</reference>
<evidence type="ECO:0000256" key="3">
    <source>
        <dbReference type="SAM" id="SignalP"/>
    </source>
</evidence>
<keyword evidence="5" id="KW-1185">Reference proteome</keyword>
<gene>
    <name evidence="4" type="ORF">SV7mr_47270</name>
</gene>
<dbReference type="InterPro" id="IPR029062">
    <property type="entry name" value="Class_I_gatase-like"/>
</dbReference>
<accession>A0A517T1D1</accession>
<evidence type="ECO:0000313" key="4">
    <source>
        <dbReference type="EMBL" id="QDT62180.1"/>
    </source>
</evidence>
<evidence type="ECO:0000256" key="1">
    <source>
        <dbReference type="SAM" id="MobiDB-lite"/>
    </source>
</evidence>
<evidence type="ECO:0000256" key="2">
    <source>
        <dbReference type="SAM" id="Phobius"/>
    </source>
</evidence>
<dbReference type="SUPFAM" id="SSF52317">
    <property type="entry name" value="Class I glutamine amidotransferase-like"/>
    <property type="match status" value="1"/>
</dbReference>
<feature type="region of interest" description="Disordered" evidence="1">
    <location>
        <begin position="801"/>
        <end position="832"/>
    </location>
</feature>
<keyword evidence="2" id="KW-1133">Transmembrane helix</keyword>
<organism evidence="4 5">
    <name type="scientific">Stieleria bergensis</name>
    <dbReference type="NCBI Taxonomy" id="2528025"/>
    <lineage>
        <taxon>Bacteria</taxon>
        <taxon>Pseudomonadati</taxon>
        <taxon>Planctomycetota</taxon>
        <taxon>Planctomycetia</taxon>
        <taxon>Pirellulales</taxon>
        <taxon>Pirellulaceae</taxon>
        <taxon>Stieleria</taxon>
    </lineage>
</organism>
<keyword evidence="2" id="KW-0472">Membrane</keyword>
<sequence length="850" mass="93728" precursor="true">MRLIPWLGLLIVSACLFGADCTGQEQKKQDEPKASAEPIAAFGPNGVQRFSSQGWSSLLVGAANPSDEDRSITVAFFVDGQQNVQYAKEFWLPANSQRDLSVPIRLPENTDPQSNRAEISMMQLNRSASGRETFSNNAVGMPISKRSVMQTETEMATGYFVDPNKLQNSNHHTRRRAISQLIEACRNWSKSTEMVQPPVSFRSANLPDTYNALDQLDQAIIAGDALQYDSQGIAALRRWVRSGGKLWIMADLTSPQLVNDLLGAKASFSMVDRVELNDYEMSYSEIESSSIGANKAIWESEQPATFARVLTDSEQIDATIDGWPAAFWQELGEGRIMVTTLSINGWIDQQGETTPALRYLSSHFFEFPQHSTNSKQELAALVNEQIGYKIPSRTLPTLILALNGLVILAFGLLWTRQRKLERMAFLIPASAGTTAFVLLILGGLSAKSVPTMANTAQVIQVHPASSEADIHSVHSLYCQQATAVNADFLSDALLMPTSLSKSSQTERLLVSENDQATWVTRPLAPGVVKQYESETTVSLPEPINVHGSFDQQGFRGTINGLNTESLSDALISSFPAPATSVNFISDGNKHTVWAPTSNRLATGQLSDDSFVSDTQRSRFAVTRSLIGRRREHEPVLLTWSNELLKPAKFDQDFEHQGNALYAIPINLHPPESGSTFKIPATFIGLQRHLSKQGRTTLYNPRTGKWTEDKTGAARAEMELKFPRPTKGMQLQSLSIRLKAVIPDRSIAINMKVNGEVTEVFHAENLTGSTEATVDLPEAFQLTPDGTLWFEVVVTESNTMLEHQQSLQDSDPKDDSDTPPSLVNDSPEEPFVDNSTWTIESMNFDATAIMP</sequence>
<keyword evidence="3" id="KW-0732">Signal</keyword>
<feature type="transmembrane region" description="Helical" evidence="2">
    <location>
        <begin position="425"/>
        <end position="444"/>
    </location>
</feature>
<dbReference type="EMBL" id="CP036272">
    <property type="protein sequence ID" value="QDT62180.1"/>
    <property type="molecule type" value="Genomic_DNA"/>
</dbReference>
<feature type="signal peptide" evidence="3">
    <location>
        <begin position="1"/>
        <end position="18"/>
    </location>
</feature>
<dbReference type="AlphaFoldDB" id="A0A517T1D1"/>